<dbReference type="PANTHER" id="PTHR43301:SF3">
    <property type="entry name" value="ARABINAN ENDO-1,5-ALPHA-L-ARABINOSIDASE A-RELATED"/>
    <property type="match status" value="1"/>
</dbReference>
<comment type="similarity">
    <text evidence="2 7">Belongs to the glycosyl hydrolase 43 family.</text>
</comment>
<keyword evidence="4 7" id="KW-0326">Glycosidase</keyword>
<dbReference type="CDD" id="cd08998">
    <property type="entry name" value="GH43_Arb43a-like"/>
    <property type="match status" value="1"/>
</dbReference>
<evidence type="ECO:0000313" key="11">
    <source>
        <dbReference type="Proteomes" id="UP000199403"/>
    </source>
</evidence>
<evidence type="ECO:0000256" key="3">
    <source>
        <dbReference type="ARBA" id="ARBA00022801"/>
    </source>
</evidence>
<dbReference type="Gene3D" id="2.115.10.20">
    <property type="entry name" value="Glycosyl hydrolase domain, family 43"/>
    <property type="match status" value="1"/>
</dbReference>
<keyword evidence="11" id="KW-1185">Reference proteome</keyword>
<keyword evidence="8" id="KW-0472">Membrane</keyword>
<feature type="site" description="Important for catalytic activity, responsible for pKa modulation of the active site Glu and correct orientation of both the proton donor and substrate" evidence="6">
    <location>
        <position position="254"/>
    </location>
</feature>
<evidence type="ECO:0000259" key="9">
    <source>
        <dbReference type="Pfam" id="PF16369"/>
    </source>
</evidence>
<organism evidence="10 11">
    <name type="scientific">Cyclobacterium xiamenense</name>
    <dbReference type="NCBI Taxonomy" id="1297121"/>
    <lineage>
        <taxon>Bacteria</taxon>
        <taxon>Pseudomonadati</taxon>
        <taxon>Bacteroidota</taxon>
        <taxon>Cytophagia</taxon>
        <taxon>Cytophagales</taxon>
        <taxon>Cyclobacteriaceae</taxon>
        <taxon>Cyclobacterium</taxon>
    </lineage>
</organism>
<dbReference type="RefSeq" id="WP_092172014.1">
    <property type="nucleotide sequence ID" value="NZ_FNZH01000002.1"/>
</dbReference>
<evidence type="ECO:0000313" key="10">
    <source>
        <dbReference type="EMBL" id="SEJ16529.1"/>
    </source>
</evidence>
<keyword evidence="8" id="KW-0812">Transmembrane</keyword>
<dbReference type="Pfam" id="PF16369">
    <property type="entry name" value="GH43_C"/>
    <property type="match status" value="1"/>
</dbReference>
<dbReference type="SUPFAM" id="SSF75005">
    <property type="entry name" value="Arabinanase/levansucrase/invertase"/>
    <property type="match status" value="1"/>
</dbReference>
<sequence length="553" mass="62045">MAHKESGIKFRNVKSIKTGYPVFILLVTLGVVAGCCVNSPGPDDYEEQRNEPYEGLIPDFQGPTYSDDYTPIFTWSDRFNWNLANVHDPTVIKDGDYFYMYQTNASYGNVHEAGGNYPARRSKDLVNWEYLGAVFDADPAWVKDALNTIRATMDPALPALENPEYGFWAPHIIKVGNTFRLYYCVVVLNPILGNNGNEYWTERAFIGLAESTDLSSNHWEDKGMVIHSVADGEETYARDGGSDWSGYFRFNAIDPSYVVTSEGEHWLIYGSWHSGLAAVEVDPVTGKPKELNTLPDFGVRVAGRGDVYSNRWQALEAPEIIYNEDTGYYYLFLSYDELAQAYNTRVARSEKITGPYFGMDGGNVTAGAEAYPVLTHPYKFAGSYGWVGISHCSIFQDPDSGKWFYASQGRLPPNIAGINVSNAVMMGHVREIYWTEDGWPVVAPERYADVPDVNLTEADLLGKWEEITLRYEYQAMQLSENITLQEDYSVTGHLNGTWSFDEGSQTLTLNGTKLLVDSAWDWEASPRRTTVTYAGISSEGFSIWGKKVGNEEK</sequence>
<dbReference type="InterPro" id="IPR032291">
    <property type="entry name" value="Abn2_C"/>
</dbReference>
<evidence type="ECO:0000256" key="4">
    <source>
        <dbReference type="ARBA" id="ARBA00023295"/>
    </source>
</evidence>
<dbReference type="InterPro" id="IPR006710">
    <property type="entry name" value="Glyco_hydro_43"/>
</dbReference>
<evidence type="ECO:0000256" key="5">
    <source>
        <dbReference type="PIRSR" id="PIRSR606710-1"/>
    </source>
</evidence>
<feature type="transmembrane region" description="Helical" evidence="8">
    <location>
        <begin position="20"/>
        <end position="41"/>
    </location>
</feature>
<comment type="pathway">
    <text evidence="1">Glycan metabolism; L-arabinan degradation.</text>
</comment>
<evidence type="ECO:0000256" key="7">
    <source>
        <dbReference type="RuleBase" id="RU361187"/>
    </source>
</evidence>
<dbReference type="EMBL" id="FNZH01000002">
    <property type="protein sequence ID" value="SEJ16529.1"/>
    <property type="molecule type" value="Genomic_DNA"/>
</dbReference>
<dbReference type="GO" id="GO:0004553">
    <property type="term" value="F:hydrolase activity, hydrolyzing O-glycosyl compounds"/>
    <property type="evidence" value="ECO:0007669"/>
    <property type="project" value="InterPro"/>
</dbReference>
<name>A0A1H6WHJ6_9BACT</name>
<reference evidence="11" key="1">
    <citation type="submission" date="2016-10" db="EMBL/GenBank/DDBJ databases">
        <authorList>
            <person name="Varghese N."/>
            <person name="Submissions S."/>
        </authorList>
    </citation>
    <scope>NUCLEOTIDE SEQUENCE [LARGE SCALE GENOMIC DNA]</scope>
    <source>
        <strain evidence="11">IBRC-M 10761</strain>
    </source>
</reference>
<dbReference type="STRING" id="1416801.SAMN05192553_102716"/>
<proteinExistence type="inferred from homology"/>
<keyword evidence="3 7" id="KW-0378">Hydrolase</keyword>
<dbReference type="OrthoDB" id="9801455at2"/>
<protein>
    <submittedName>
        <fullName evidence="10">Arabinan endo-1,5-alpha-L-arabinosidase</fullName>
    </submittedName>
</protein>
<evidence type="ECO:0000256" key="6">
    <source>
        <dbReference type="PIRSR" id="PIRSR606710-2"/>
    </source>
</evidence>
<evidence type="ECO:0000256" key="2">
    <source>
        <dbReference type="ARBA" id="ARBA00009865"/>
    </source>
</evidence>
<accession>A0A1H6WHJ6</accession>
<dbReference type="PANTHER" id="PTHR43301">
    <property type="entry name" value="ARABINAN ENDO-1,5-ALPHA-L-ARABINOSIDASE"/>
    <property type="match status" value="1"/>
</dbReference>
<dbReference type="InterPro" id="IPR023296">
    <property type="entry name" value="Glyco_hydro_beta-prop_sf"/>
</dbReference>
<gene>
    <name evidence="10" type="ORF">SAMN05192553_102716</name>
</gene>
<feature type="domain" description="Extracellular endo-alpha-(1-&gt;5)-L-arabinanase C-terminal" evidence="9">
    <location>
        <begin position="444"/>
        <end position="545"/>
    </location>
</feature>
<evidence type="ECO:0000256" key="8">
    <source>
        <dbReference type="SAM" id="Phobius"/>
    </source>
</evidence>
<evidence type="ECO:0000256" key="1">
    <source>
        <dbReference type="ARBA" id="ARBA00004834"/>
    </source>
</evidence>
<dbReference type="Pfam" id="PF04616">
    <property type="entry name" value="Glyco_hydro_43"/>
    <property type="match status" value="1"/>
</dbReference>
<dbReference type="InterPro" id="IPR050727">
    <property type="entry name" value="GH43_arabinanases"/>
</dbReference>
<dbReference type="AlphaFoldDB" id="A0A1H6WHJ6"/>
<dbReference type="Gene3D" id="2.40.128.10">
    <property type="match status" value="1"/>
</dbReference>
<dbReference type="GO" id="GO:0005975">
    <property type="term" value="P:carbohydrate metabolic process"/>
    <property type="evidence" value="ECO:0007669"/>
    <property type="project" value="InterPro"/>
</dbReference>
<dbReference type="Proteomes" id="UP000199403">
    <property type="component" value="Unassembled WGS sequence"/>
</dbReference>
<keyword evidence="8" id="KW-1133">Transmembrane helix</keyword>
<dbReference type="PROSITE" id="PS51257">
    <property type="entry name" value="PROKAR_LIPOPROTEIN"/>
    <property type="match status" value="1"/>
</dbReference>
<feature type="active site" description="Proton acceptor" evidence="5">
    <location>
        <position position="88"/>
    </location>
</feature>
<feature type="active site" description="Proton donor" evidence="5">
    <location>
        <position position="316"/>
    </location>
</feature>